<comment type="caution">
    <text evidence="6">The sequence shown here is derived from an EMBL/GenBank/DDBJ whole genome shotgun (WGS) entry which is preliminary data.</text>
</comment>
<evidence type="ECO:0000256" key="3">
    <source>
        <dbReference type="ARBA" id="ARBA00022795"/>
    </source>
</evidence>
<name>A0ABS3TQ49_9PSED</name>
<proteinExistence type="predicted"/>
<keyword evidence="7" id="KW-1185">Reference proteome</keyword>
<evidence type="ECO:0000313" key="6">
    <source>
        <dbReference type="EMBL" id="MBO3275786.1"/>
    </source>
</evidence>
<sequence>MSQAMQQLNETRAALAVALREQDWQAIADLDQACRAQVEHAMGDAGRDEQALRETMEQLLAMYGELLAACRQQREAIGEELATVRRASQGAKVYQLFG</sequence>
<protein>
    <recommendedName>
        <fullName evidence="5">Flagellar protein FliT</fullName>
    </recommendedName>
</protein>
<evidence type="ECO:0000256" key="2">
    <source>
        <dbReference type="ARBA" id="ARBA00022490"/>
    </source>
</evidence>
<evidence type="ECO:0000313" key="7">
    <source>
        <dbReference type="Proteomes" id="UP000669060"/>
    </source>
</evidence>
<organism evidence="6 7">
    <name type="scientific">Pseudomonas schmalbachii</name>
    <dbReference type="NCBI Taxonomy" id="2816993"/>
    <lineage>
        <taxon>Bacteria</taxon>
        <taxon>Pseudomonadati</taxon>
        <taxon>Pseudomonadota</taxon>
        <taxon>Gammaproteobacteria</taxon>
        <taxon>Pseudomonadales</taxon>
        <taxon>Pseudomonadaceae</taxon>
        <taxon>Pseudomonas</taxon>
    </lineage>
</organism>
<dbReference type="Pfam" id="PF05400">
    <property type="entry name" value="FliT"/>
    <property type="match status" value="1"/>
</dbReference>
<evidence type="ECO:0000256" key="4">
    <source>
        <dbReference type="ARBA" id="ARBA00023186"/>
    </source>
</evidence>
<evidence type="ECO:0000256" key="5">
    <source>
        <dbReference type="ARBA" id="ARBA00093797"/>
    </source>
</evidence>
<dbReference type="InterPro" id="IPR008622">
    <property type="entry name" value="FliT"/>
</dbReference>
<dbReference type="EMBL" id="JAELYA010000003">
    <property type="protein sequence ID" value="MBO3275786.1"/>
    <property type="molecule type" value="Genomic_DNA"/>
</dbReference>
<keyword evidence="6" id="KW-0282">Flagellum</keyword>
<dbReference type="RefSeq" id="WP_208313725.1">
    <property type="nucleotide sequence ID" value="NZ_JAELYA010000003.1"/>
</dbReference>
<keyword evidence="3" id="KW-1005">Bacterial flagellum biogenesis</keyword>
<gene>
    <name evidence="6" type="primary">fliT</name>
    <name evidence="6" type="ORF">JFY56_11165</name>
</gene>
<reference evidence="6 7" key="1">
    <citation type="submission" date="2020-12" db="EMBL/GenBank/DDBJ databases">
        <title>Pseudomonas schmalbachii sp. nov. isolated from millipede gut.</title>
        <authorList>
            <person name="Shelomi M."/>
        </authorList>
    </citation>
    <scope>NUCLEOTIDE SEQUENCE [LARGE SCALE GENOMIC DNA]</scope>
    <source>
        <strain evidence="6 7">Milli4</strain>
    </source>
</reference>
<keyword evidence="4" id="KW-0143">Chaperone</keyword>
<evidence type="ECO:0000256" key="1">
    <source>
        <dbReference type="ARBA" id="ARBA00004514"/>
    </source>
</evidence>
<keyword evidence="2" id="KW-0963">Cytoplasm</keyword>
<keyword evidence="6" id="KW-0966">Cell projection</keyword>
<comment type="subcellular location">
    <subcellularLocation>
        <location evidence="1">Cytoplasm</location>
        <location evidence="1">Cytosol</location>
    </subcellularLocation>
</comment>
<accession>A0ABS3TQ49</accession>
<keyword evidence="6" id="KW-0969">Cilium</keyword>
<dbReference type="Gene3D" id="1.20.58.380">
    <property type="entry name" value="Flagellar protein flit"/>
    <property type="match status" value="1"/>
</dbReference>
<dbReference type="Proteomes" id="UP000669060">
    <property type="component" value="Unassembled WGS sequence"/>
</dbReference>